<keyword evidence="4" id="KW-1185">Reference proteome</keyword>
<feature type="transmembrane region" description="Helical" evidence="1">
    <location>
        <begin position="12"/>
        <end position="34"/>
    </location>
</feature>
<feature type="transmembrane region" description="Helical" evidence="1">
    <location>
        <begin position="41"/>
        <end position="59"/>
    </location>
</feature>
<dbReference type="AlphaFoldDB" id="A0AAD7F2H6"/>
<dbReference type="PANTHER" id="PTHR40465">
    <property type="entry name" value="CHROMOSOME 1, WHOLE GENOME SHOTGUN SEQUENCE"/>
    <property type="match status" value="1"/>
</dbReference>
<proteinExistence type="predicted"/>
<organism evidence="3 4">
    <name type="scientific">Mycena albidolilacea</name>
    <dbReference type="NCBI Taxonomy" id="1033008"/>
    <lineage>
        <taxon>Eukaryota</taxon>
        <taxon>Fungi</taxon>
        <taxon>Dikarya</taxon>
        <taxon>Basidiomycota</taxon>
        <taxon>Agaricomycotina</taxon>
        <taxon>Agaricomycetes</taxon>
        <taxon>Agaricomycetidae</taxon>
        <taxon>Agaricales</taxon>
        <taxon>Marasmiineae</taxon>
        <taxon>Mycenaceae</taxon>
        <taxon>Mycena</taxon>
    </lineage>
</organism>
<feature type="transmembrane region" description="Helical" evidence="1">
    <location>
        <begin position="157"/>
        <end position="179"/>
    </location>
</feature>
<evidence type="ECO:0000259" key="2">
    <source>
        <dbReference type="Pfam" id="PF20152"/>
    </source>
</evidence>
<feature type="transmembrane region" description="Helical" evidence="1">
    <location>
        <begin position="115"/>
        <end position="137"/>
    </location>
</feature>
<sequence>MPQMGPFTIPALVGTLVNWALFGALLVQVYLYTLAFPKDKLSYKMVVGFIFILEILQTVGDTRDAVRVFGSGWGNPQELELVGWAWFTAPILGSTIACVGQIFFAWRISIFGNSWYIPGVIAVVSLFQLAAGIWTGVMICRSHSFLQLQFHTLKTPVAWLAAMALADLIIVAATVFYLMKHRNPDYSHTTRAAVSRILKINASASGTQVTVETGIPCSVFAIVNLYLFVAYSANNYNLGIGIFMTKVYSNSIMVIMNSRAHISHGSPASAAPATEMVFQSYSSPSAALQATVETNGTISTDFGSFMGRDITDKRVSV</sequence>
<reference evidence="3" key="1">
    <citation type="submission" date="2023-03" db="EMBL/GenBank/DDBJ databases">
        <title>Massive genome expansion in bonnet fungi (Mycena s.s.) driven by repeated elements and novel gene families across ecological guilds.</title>
        <authorList>
            <consortium name="Lawrence Berkeley National Laboratory"/>
            <person name="Harder C.B."/>
            <person name="Miyauchi S."/>
            <person name="Viragh M."/>
            <person name="Kuo A."/>
            <person name="Thoen E."/>
            <person name="Andreopoulos B."/>
            <person name="Lu D."/>
            <person name="Skrede I."/>
            <person name="Drula E."/>
            <person name="Henrissat B."/>
            <person name="Morin E."/>
            <person name="Kohler A."/>
            <person name="Barry K."/>
            <person name="LaButti K."/>
            <person name="Morin E."/>
            <person name="Salamov A."/>
            <person name="Lipzen A."/>
            <person name="Mereny Z."/>
            <person name="Hegedus B."/>
            <person name="Baldrian P."/>
            <person name="Stursova M."/>
            <person name="Weitz H."/>
            <person name="Taylor A."/>
            <person name="Grigoriev I.V."/>
            <person name="Nagy L.G."/>
            <person name="Martin F."/>
            <person name="Kauserud H."/>
        </authorList>
    </citation>
    <scope>NUCLEOTIDE SEQUENCE</scope>
    <source>
        <strain evidence="3">CBHHK002</strain>
    </source>
</reference>
<dbReference type="Pfam" id="PF20152">
    <property type="entry name" value="DUF6534"/>
    <property type="match status" value="1"/>
</dbReference>
<name>A0AAD7F2H6_9AGAR</name>
<accession>A0AAD7F2H6</accession>
<comment type="caution">
    <text evidence="3">The sequence shown here is derived from an EMBL/GenBank/DDBJ whole genome shotgun (WGS) entry which is preliminary data.</text>
</comment>
<dbReference type="InterPro" id="IPR045339">
    <property type="entry name" value="DUF6534"/>
</dbReference>
<keyword evidence="1" id="KW-1133">Transmembrane helix</keyword>
<keyword evidence="1" id="KW-0812">Transmembrane</keyword>
<evidence type="ECO:0000256" key="1">
    <source>
        <dbReference type="SAM" id="Phobius"/>
    </source>
</evidence>
<dbReference type="EMBL" id="JARIHO010000004">
    <property type="protein sequence ID" value="KAJ7362892.1"/>
    <property type="molecule type" value="Genomic_DNA"/>
</dbReference>
<feature type="domain" description="DUF6534" evidence="2">
    <location>
        <begin position="164"/>
        <end position="261"/>
    </location>
</feature>
<keyword evidence="1" id="KW-0472">Membrane</keyword>
<evidence type="ECO:0000313" key="3">
    <source>
        <dbReference type="EMBL" id="KAJ7362892.1"/>
    </source>
</evidence>
<protein>
    <recommendedName>
        <fullName evidence="2">DUF6534 domain-containing protein</fullName>
    </recommendedName>
</protein>
<dbReference type="PANTHER" id="PTHR40465:SF1">
    <property type="entry name" value="DUF6534 DOMAIN-CONTAINING PROTEIN"/>
    <property type="match status" value="1"/>
</dbReference>
<evidence type="ECO:0000313" key="4">
    <source>
        <dbReference type="Proteomes" id="UP001218218"/>
    </source>
</evidence>
<gene>
    <name evidence="3" type="ORF">DFH08DRAFT_1025360</name>
</gene>
<dbReference type="Proteomes" id="UP001218218">
    <property type="component" value="Unassembled WGS sequence"/>
</dbReference>
<feature type="transmembrane region" description="Helical" evidence="1">
    <location>
        <begin position="84"/>
        <end position="106"/>
    </location>
</feature>